<dbReference type="InterPro" id="IPR010998">
    <property type="entry name" value="Integrase_recombinase_N"/>
</dbReference>
<dbReference type="PROSITE" id="PS51898">
    <property type="entry name" value="TYR_RECOMBINASE"/>
    <property type="match status" value="1"/>
</dbReference>
<comment type="caution">
    <text evidence="6">The sequence shown here is derived from an EMBL/GenBank/DDBJ whole genome shotgun (WGS) entry which is preliminary data.</text>
</comment>
<reference evidence="6 7" key="1">
    <citation type="submission" date="2019-09" db="EMBL/GenBank/DDBJ databases">
        <title>Screening of Novel Bioactive Compounds from Soil-Associated.</title>
        <authorList>
            <person name="Zhao S."/>
        </authorList>
    </citation>
    <scope>NUCLEOTIDE SEQUENCE [LARGE SCALE GENOMIC DNA]</scope>
    <source>
        <strain evidence="6 7">HIT-DPA4</strain>
    </source>
</reference>
<feature type="domain" description="Tyr recombinase" evidence="5">
    <location>
        <begin position="190"/>
        <end position="416"/>
    </location>
</feature>
<dbReference type="SUPFAM" id="SSF56349">
    <property type="entry name" value="DNA breaking-rejoining enzymes"/>
    <property type="match status" value="1"/>
</dbReference>
<proteinExistence type="inferred from homology"/>
<dbReference type="Gene3D" id="1.10.443.10">
    <property type="entry name" value="Intergrase catalytic core"/>
    <property type="match status" value="1"/>
</dbReference>
<dbReference type="GO" id="GO:0015074">
    <property type="term" value="P:DNA integration"/>
    <property type="evidence" value="ECO:0007669"/>
    <property type="project" value="UniProtKB-KW"/>
</dbReference>
<evidence type="ECO:0000313" key="7">
    <source>
        <dbReference type="Proteomes" id="UP000442707"/>
    </source>
</evidence>
<dbReference type="InterPro" id="IPR002104">
    <property type="entry name" value="Integrase_catalytic"/>
</dbReference>
<accession>A0A6H9V229</accession>
<comment type="similarity">
    <text evidence="1">Belongs to the 'phage' integrase family.</text>
</comment>
<dbReference type="Gene3D" id="1.10.150.130">
    <property type="match status" value="1"/>
</dbReference>
<dbReference type="AlphaFoldDB" id="A0A6H9V229"/>
<name>A0A6H9V229_9ACTN</name>
<dbReference type="RefSeq" id="WP_150948360.1">
    <property type="nucleotide sequence ID" value="NZ_VZRB01000008.1"/>
</dbReference>
<evidence type="ECO:0000313" key="6">
    <source>
        <dbReference type="EMBL" id="KAB1146748.1"/>
    </source>
</evidence>
<evidence type="ECO:0000256" key="1">
    <source>
        <dbReference type="ARBA" id="ARBA00008857"/>
    </source>
</evidence>
<dbReference type="PANTHER" id="PTHR30629:SF2">
    <property type="entry name" value="PROPHAGE INTEGRASE INTS-RELATED"/>
    <property type="match status" value="1"/>
</dbReference>
<dbReference type="InterPro" id="IPR013762">
    <property type="entry name" value="Integrase-like_cat_sf"/>
</dbReference>
<sequence length="427" mass="47974">MPRKARNNPRQIRIKSCGCKLCTERFRPHEEPTRKSCTGPWQARYRDPAGKQRAKTFSGENAKKKAEAFLDKTRDKVRSGSFVDLDRGKITVDELQAMWKPTRRIAANTDETAESVWLNHVQPHFGSWPLASIGHLDVEAWIAKLTAKVGRATIEKAFQMLDGMLAAALRDRRISHNPCDGVKLPKPQPKHPDDLMPPTYDQLAEIRAHVPEHFHPMLIVAEETGLRWGELIGLRRCWVNFDDDSIQVRETIINVRGKAHRKAYPKSEAGCRTVPLSARAAHALKAHLEKHPAKVTRTAPGSGMHAEELVFRSQRAGQKVKGRPVFDGVLDRGNFWLKWNKATDAAGVVRKVVNPTTGRVERWPHVHDIRHAFASRLHELGIPEADAQRILGHERGGRVTWLYTHASADSVSSVRAALDGGGLRRVV</sequence>
<evidence type="ECO:0000256" key="2">
    <source>
        <dbReference type="ARBA" id="ARBA00022908"/>
    </source>
</evidence>
<organism evidence="6 7">
    <name type="scientific">Streptomyces luteolifulvus</name>
    <dbReference type="NCBI Taxonomy" id="2615112"/>
    <lineage>
        <taxon>Bacteria</taxon>
        <taxon>Bacillati</taxon>
        <taxon>Actinomycetota</taxon>
        <taxon>Actinomycetes</taxon>
        <taxon>Kitasatosporales</taxon>
        <taxon>Streptomycetaceae</taxon>
        <taxon>Streptomyces</taxon>
    </lineage>
</organism>
<dbReference type="InterPro" id="IPR050808">
    <property type="entry name" value="Phage_Integrase"/>
</dbReference>
<evidence type="ECO:0000256" key="3">
    <source>
        <dbReference type="ARBA" id="ARBA00023125"/>
    </source>
</evidence>
<protein>
    <submittedName>
        <fullName evidence="6">Tyrosine-type recombinase/integrase</fullName>
    </submittedName>
</protein>
<keyword evidence="2" id="KW-0229">DNA integration</keyword>
<dbReference type="GO" id="GO:0006310">
    <property type="term" value="P:DNA recombination"/>
    <property type="evidence" value="ECO:0007669"/>
    <property type="project" value="UniProtKB-KW"/>
</dbReference>
<dbReference type="GO" id="GO:0003677">
    <property type="term" value="F:DNA binding"/>
    <property type="evidence" value="ECO:0007669"/>
    <property type="project" value="UniProtKB-KW"/>
</dbReference>
<keyword evidence="4" id="KW-0233">DNA recombination</keyword>
<gene>
    <name evidence="6" type="ORF">F7R91_14300</name>
</gene>
<evidence type="ECO:0000256" key="4">
    <source>
        <dbReference type="ARBA" id="ARBA00023172"/>
    </source>
</evidence>
<dbReference type="InterPro" id="IPR011010">
    <property type="entry name" value="DNA_brk_join_enz"/>
</dbReference>
<keyword evidence="7" id="KW-1185">Reference proteome</keyword>
<dbReference type="EMBL" id="VZRB01000008">
    <property type="protein sequence ID" value="KAB1146748.1"/>
    <property type="molecule type" value="Genomic_DNA"/>
</dbReference>
<dbReference type="Pfam" id="PF00589">
    <property type="entry name" value="Phage_integrase"/>
    <property type="match status" value="1"/>
</dbReference>
<dbReference type="Proteomes" id="UP000442707">
    <property type="component" value="Unassembled WGS sequence"/>
</dbReference>
<evidence type="ECO:0000259" key="5">
    <source>
        <dbReference type="PROSITE" id="PS51898"/>
    </source>
</evidence>
<dbReference type="PANTHER" id="PTHR30629">
    <property type="entry name" value="PROPHAGE INTEGRASE"/>
    <property type="match status" value="1"/>
</dbReference>
<keyword evidence="3" id="KW-0238">DNA-binding</keyword>